<protein>
    <submittedName>
        <fullName evidence="2">Uncharacterized protein</fullName>
    </submittedName>
</protein>
<sequence length="177" mass="19791">MLLTDEKAMHTHVSINVNRLNTFKHILKEGLIHELSVFHVRGSGDLLTLTAAEATEIKSKHVGGAFSIKSKGGLTKHHHQLFLLSCQYENRSARDASKFLSLFDGLAMLLHENLFASGVEPKVYVARNINPKLVGGEKLQSAMLYMLFSWFFLAVYTIVLSFSPGSFNTKVLQLLIF</sequence>
<keyword evidence="1" id="KW-0472">Membrane</keyword>
<evidence type="ECO:0000313" key="2">
    <source>
        <dbReference type="EMBL" id="KAH0918382.1"/>
    </source>
</evidence>
<keyword evidence="1" id="KW-0812">Transmembrane</keyword>
<keyword evidence="3" id="KW-1185">Reference proteome</keyword>
<keyword evidence="1" id="KW-1133">Transmembrane helix</keyword>
<evidence type="ECO:0000256" key="1">
    <source>
        <dbReference type="SAM" id="Phobius"/>
    </source>
</evidence>
<organism evidence="2 3">
    <name type="scientific">Brassica napus</name>
    <name type="common">Rape</name>
    <dbReference type="NCBI Taxonomy" id="3708"/>
    <lineage>
        <taxon>Eukaryota</taxon>
        <taxon>Viridiplantae</taxon>
        <taxon>Streptophyta</taxon>
        <taxon>Embryophyta</taxon>
        <taxon>Tracheophyta</taxon>
        <taxon>Spermatophyta</taxon>
        <taxon>Magnoliopsida</taxon>
        <taxon>eudicotyledons</taxon>
        <taxon>Gunneridae</taxon>
        <taxon>Pentapetalae</taxon>
        <taxon>rosids</taxon>
        <taxon>malvids</taxon>
        <taxon>Brassicales</taxon>
        <taxon>Brassicaceae</taxon>
        <taxon>Brassiceae</taxon>
        <taxon>Brassica</taxon>
    </lineage>
</organism>
<dbReference type="Proteomes" id="UP000824890">
    <property type="component" value="Unassembled WGS sequence"/>
</dbReference>
<accession>A0ABQ8CNE7</accession>
<evidence type="ECO:0000313" key="3">
    <source>
        <dbReference type="Proteomes" id="UP000824890"/>
    </source>
</evidence>
<proteinExistence type="predicted"/>
<reference evidence="2 3" key="1">
    <citation type="submission" date="2021-05" db="EMBL/GenBank/DDBJ databases">
        <title>Genome Assembly of Synthetic Allotetraploid Brassica napus Reveals Homoeologous Exchanges between Subgenomes.</title>
        <authorList>
            <person name="Davis J.T."/>
        </authorList>
    </citation>
    <scope>NUCLEOTIDE SEQUENCE [LARGE SCALE GENOMIC DNA]</scope>
    <source>
        <strain evidence="3">cv. Da-Ae</strain>
        <tissue evidence="2">Seedling</tissue>
    </source>
</reference>
<gene>
    <name evidence="2" type="ORF">HID58_026042</name>
</gene>
<name>A0ABQ8CNE7_BRANA</name>
<comment type="caution">
    <text evidence="2">The sequence shown here is derived from an EMBL/GenBank/DDBJ whole genome shotgun (WGS) entry which is preliminary data.</text>
</comment>
<dbReference type="EMBL" id="JAGKQM010000007">
    <property type="protein sequence ID" value="KAH0918382.1"/>
    <property type="molecule type" value="Genomic_DNA"/>
</dbReference>
<feature type="transmembrane region" description="Helical" evidence="1">
    <location>
        <begin position="142"/>
        <end position="162"/>
    </location>
</feature>